<name>A0AAP0MJL0_9ROSI</name>
<evidence type="ECO:0000313" key="3">
    <source>
        <dbReference type="EMBL" id="KAK9213672.1"/>
    </source>
</evidence>
<feature type="region of interest" description="Disordered" evidence="2">
    <location>
        <begin position="15"/>
        <end position="40"/>
    </location>
</feature>
<accession>A0AAP0MJL0</accession>
<feature type="compositionally biased region" description="Polar residues" evidence="2">
    <location>
        <begin position="31"/>
        <end position="40"/>
    </location>
</feature>
<protein>
    <submittedName>
        <fullName evidence="3">Uncharacterized protein</fullName>
    </submittedName>
</protein>
<dbReference type="EMBL" id="JBCGBO010000003">
    <property type="protein sequence ID" value="KAK9213672.1"/>
    <property type="molecule type" value="Genomic_DNA"/>
</dbReference>
<evidence type="ECO:0000256" key="1">
    <source>
        <dbReference type="SAM" id="Coils"/>
    </source>
</evidence>
<feature type="coiled-coil region" evidence="1">
    <location>
        <begin position="142"/>
        <end position="169"/>
    </location>
</feature>
<dbReference type="Proteomes" id="UP001428341">
    <property type="component" value="Unassembled WGS sequence"/>
</dbReference>
<organism evidence="3 4">
    <name type="scientific">Citrus x changshan-huyou</name>
    <dbReference type="NCBI Taxonomy" id="2935761"/>
    <lineage>
        <taxon>Eukaryota</taxon>
        <taxon>Viridiplantae</taxon>
        <taxon>Streptophyta</taxon>
        <taxon>Embryophyta</taxon>
        <taxon>Tracheophyta</taxon>
        <taxon>Spermatophyta</taxon>
        <taxon>Magnoliopsida</taxon>
        <taxon>eudicotyledons</taxon>
        <taxon>Gunneridae</taxon>
        <taxon>Pentapetalae</taxon>
        <taxon>rosids</taxon>
        <taxon>malvids</taxon>
        <taxon>Sapindales</taxon>
        <taxon>Rutaceae</taxon>
        <taxon>Aurantioideae</taxon>
        <taxon>Citrus</taxon>
    </lineage>
</organism>
<keyword evidence="4" id="KW-1185">Reference proteome</keyword>
<reference evidence="3 4" key="1">
    <citation type="submission" date="2024-05" db="EMBL/GenBank/DDBJ databases">
        <title>Haplotype-resolved chromosome-level genome assembly of Huyou (Citrus changshanensis).</title>
        <authorList>
            <person name="Miao C."/>
            <person name="Chen W."/>
            <person name="Wu Y."/>
            <person name="Wang L."/>
            <person name="Zhao S."/>
            <person name="Grierson D."/>
            <person name="Xu C."/>
            <person name="Chen K."/>
        </authorList>
    </citation>
    <scope>NUCLEOTIDE SEQUENCE [LARGE SCALE GENOMIC DNA]</scope>
    <source>
        <strain evidence="3">01-14</strain>
        <tissue evidence="3">Leaf</tissue>
    </source>
</reference>
<proteinExistence type="predicted"/>
<sequence>MGACRGNPNLISTFLSPHAPLSRKSPLPPHTSVSRKSPSSQLRQLNWSRLLSGNSTGHGFSLQQLNWSWLLSGNSTGHGFSLQPATSHGFSLQPETAHGFPLQPPTAHGFSLQPAFHRKQHCFLLSLQKIKGCKNFEWAEDRKSSEEKIDLLMEEVKKLALEIEFLSVKFQLCEAQRRLFNDEL</sequence>
<evidence type="ECO:0000256" key="2">
    <source>
        <dbReference type="SAM" id="MobiDB-lite"/>
    </source>
</evidence>
<evidence type="ECO:0000313" key="4">
    <source>
        <dbReference type="Proteomes" id="UP001428341"/>
    </source>
</evidence>
<dbReference type="AlphaFoldDB" id="A0AAP0MJL0"/>
<gene>
    <name evidence="3" type="ORF">WN944_005657</name>
</gene>
<keyword evidence="1" id="KW-0175">Coiled coil</keyword>
<comment type="caution">
    <text evidence="3">The sequence shown here is derived from an EMBL/GenBank/DDBJ whole genome shotgun (WGS) entry which is preliminary data.</text>
</comment>